<dbReference type="InterPro" id="IPR001087">
    <property type="entry name" value="GDSL"/>
</dbReference>
<organism evidence="5 6">
    <name type="scientific">Rheinheimera soli</name>
    <dbReference type="NCBI Taxonomy" id="443616"/>
    <lineage>
        <taxon>Bacteria</taxon>
        <taxon>Pseudomonadati</taxon>
        <taxon>Pseudomonadota</taxon>
        <taxon>Gammaproteobacteria</taxon>
        <taxon>Chromatiales</taxon>
        <taxon>Chromatiaceae</taxon>
        <taxon>Rheinheimera</taxon>
    </lineage>
</organism>
<dbReference type="PANTHER" id="PTHR43695">
    <property type="entry name" value="PUTATIVE (AFU_ORTHOLOGUE AFUA_2G17250)-RELATED"/>
    <property type="match status" value="1"/>
</dbReference>
<comment type="caution">
    <text evidence="5">The sequence shown here is derived from an EMBL/GenBank/DDBJ whole genome shotgun (WGS) entry which is preliminary data.</text>
</comment>
<reference evidence="5 6" key="1">
    <citation type="submission" date="2023-07" db="EMBL/GenBank/DDBJ databases">
        <title>Sorghum-associated microbial communities from plants grown in Nebraska, USA.</title>
        <authorList>
            <person name="Schachtman D."/>
        </authorList>
    </citation>
    <scope>NUCLEOTIDE SEQUENCE [LARGE SCALE GENOMIC DNA]</scope>
    <source>
        <strain evidence="5 6">4138</strain>
    </source>
</reference>
<dbReference type="Proteomes" id="UP001257909">
    <property type="component" value="Unassembled WGS sequence"/>
</dbReference>
<accession>A0ABU1VY75</accession>
<evidence type="ECO:0000313" key="6">
    <source>
        <dbReference type="Proteomes" id="UP001257909"/>
    </source>
</evidence>
<dbReference type="InterPro" id="IPR037459">
    <property type="entry name" value="RhgT-like"/>
</dbReference>
<gene>
    <name evidence="5" type="ORF">J2W69_001474</name>
</gene>
<keyword evidence="6" id="KW-1185">Reference proteome</keyword>
<evidence type="ECO:0000256" key="1">
    <source>
        <dbReference type="ARBA" id="ARBA00008668"/>
    </source>
</evidence>
<evidence type="ECO:0000313" key="5">
    <source>
        <dbReference type="EMBL" id="MDR7120540.1"/>
    </source>
</evidence>
<sequence>MIIFSLFCLNLHASEQPLRVQVALDGSAPFSSIQQALDSLPSTKEWALIEIGPGIYKEKLYLNRDKVVLAGSGKTSTTIEFAELRKNYLKQQPDDWGSAVVNIKASDIVLLDLTVFNSYGSLYGDHDHQFAIRGFEQASRIITDQCRVIAGGADSLSLWNKTGLYYHSNCYFEGHVDYVCPRGTAWIKQSQFYSQATEASLWHDGELDQNTKLVVTDSKLSGIQGFLLARRHYDAQFYLQNNQYSPLMADKPIFRKTYPDEPNRDRANLWGERSYFSGSSGANYSWIKDNWPKNTPKINADWVYQGQWQPEQQLNTIRSWLKAKAHTPPARLYLVGDSTMSDKTNLAYPERGWGQLLPEFMLPQLQVINLAANGRSTLRFLNEGRLQMLLDELQAGDYVLIQFGHNDQKQDDPKRYAEVNTRYPELLQQFIREVKAKAAIPLLASSICRRNFTGNSLKRDLAAYAAQAKQQAELAQIDFFDLQKQSCDFWQKSGPQGSQPYFIQVPAALYQKFPDGKTDNTHLSVQGASKVAQLFVLELQRQQHALAKYIYRTKL</sequence>
<keyword evidence="3" id="KW-0063">Aspartyl esterase</keyword>
<dbReference type="PANTHER" id="PTHR43695:SF1">
    <property type="entry name" value="RHAMNOGALACTURONAN ACETYLESTERASE"/>
    <property type="match status" value="1"/>
</dbReference>
<dbReference type="SUPFAM" id="SSF51126">
    <property type="entry name" value="Pectin lyase-like"/>
    <property type="match status" value="1"/>
</dbReference>
<dbReference type="Pfam" id="PF00657">
    <property type="entry name" value="Lipase_GDSL"/>
    <property type="match status" value="1"/>
</dbReference>
<proteinExistence type="inferred from homology"/>
<comment type="similarity">
    <text evidence="1">Belongs to the 'GDSL' lipolytic enzyme family.</text>
</comment>
<dbReference type="InterPro" id="IPR011050">
    <property type="entry name" value="Pectin_lyase_fold/virulence"/>
</dbReference>
<dbReference type="Pfam" id="PF01095">
    <property type="entry name" value="Pectinesterase"/>
    <property type="match status" value="1"/>
</dbReference>
<dbReference type="Gene3D" id="2.160.20.10">
    <property type="entry name" value="Single-stranded right-handed beta-helix, Pectin lyase-like"/>
    <property type="match status" value="1"/>
</dbReference>
<feature type="domain" description="Pectinesterase catalytic" evidence="4">
    <location>
        <begin position="20"/>
        <end position="197"/>
    </location>
</feature>
<dbReference type="RefSeq" id="WP_310276088.1">
    <property type="nucleotide sequence ID" value="NZ_JAVDWR010000003.1"/>
</dbReference>
<evidence type="ECO:0000256" key="2">
    <source>
        <dbReference type="ARBA" id="ARBA00022801"/>
    </source>
</evidence>
<dbReference type="InterPro" id="IPR012334">
    <property type="entry name" value="Pectin_lyas_fold"/>
</dbReference>
<protein>
    <submittedName>
        <fullName evidence="5">Lysophospholipase L1-like esterase</fullName>
    </submittedName>
</protein>
<evidence type="ECO:0000259" key="4">
    <source>
        <dbReference type="Pfam" id="PF01095"/>
    </source>
</evidence>
<dbReference type="CDD" id="cd01821">
    <property type="entry name" value="Rhamnogalacturan_acetylesterase_like"/>
    <property type="match status" value="1"/>
</dbReference>
<evidence type="ECO:0000256" key="3">
    <source>
        <dbReference type="ARBA" id="ARBA00023085"/>
    </source>
</evidence>
<name>A0ABU1VY75_9GAMM</name>
<dbReference type="InterPro" id="IPR000070">
    <property type="entry name" value="Pectinesterase_cat"/>
</dbReference>
<dbReference type="SUPFAM" id="SSF52266">
    <property type="entry name" value="SGNH hydrolase"/>
    <property type="match status" value="1"/>
</dbReference>
<dbReference type="Gene3D" id="3.40.50.1110">
    <property type="entry name" value="SGNH hydrolase"/>
    <property type="match status" value="1"/>
</dbReference>
<dbReference type="InterPro" id="IPR036514">
    <property type="entry name" value="SGNH_hydro_sf"/>
</dbReference>
<dbReference type="EMBL" id="JAVDWR010000003">
    <property type="protein sequence ID" value="MDR7120540.1"/>
    <property type="molecule type" value="Genomic_DNA"/>
</dbReference>
<keyword evidence="2" id="KW-0378">Hydrolase</keyword>